<dbReference type="EMBL" id="CCDP010000001">
    <property type="protein sequence ID" value="CDQ39562.1"/>
    <property type="molecule type" value="Genomic_DNA"/>
</dbReference>
<sequence length="52" mass="5733">MKKLVNGFVSIFSKVEMPTDCIKCPECNGSGLEDVFINCEECDGLGYVKQRG</sequence>
<reference evidence="2" key="2">
    <citation type="submission" date="2014-05" db="EMBL/GenBank/DDBJ databases">
        <title>Draft genome sequence of Virgibacillus massiliensis Vm-5.</title>
        <authorList>
            <person name="Khelaifia S."/>
            <person name="Croce O."/>
            <person name="Lagier J.C."/>
            <person name="Raoult D."/>
        </authorList>
    </citation>
    <scope>NUCLEOTIDE SEQUENCE [LARGE SCALE GENOMIC DNA]</scope>
    <source>
        <strain evidence="2">Vm-5</strain>
    </source>
</reference>
<dbReference type="STRING" id="1462526.BN990_01867"/>
<dbReference type="SUPFAM" id="SSF57938">
    <property type="entry name" value="DnaJ/Hsp40 cysteine-rich domain"/>
    <property type="match status" value="1"/>
</dbReference>
<gene>
    <name evidence="1" type="ORF">BN990_01867</name>
</gene>
<comment type="caution">
    <text evidence="1">The sequence shown here is derived from an EMBL/GenBank/DDBJ whole genome shotgun (WGS) entry which is preliminary data.</text>
</comment>
<dbReference type="OrthoDB" id="2890145at2"/>
<dbReference type="Proteomes" id="UP000028875">
    <property type="component" value="Unassembled WGS sequence"/>
</dbReference>
<protein>
    <submittedName>
        <fullName evidence="1">Uncharacterized protein</fullName>
    </submittedName>
</protein>
<dbReference type="RefSeq" id="WP_158295232.1">
    <property type="nucleotide sequence ID" value="NZ_BNER01000002.1"/>
</dbReference>
<reference evidence="1 2" key="1">
    <citation type="submission" date="2014-03" db="EMBL/GenBank/DDBJ databases">
        <authorList>
            <person name="Urmite Genomes U."/>
        </authorList>
    </citation>
    <scope>NUCLEOTIDE SEQUENCE [LARGE SCALE GENOMIC DNA]</scope>
    <source>
        <strain evidence="1 2">Vm-5</strain>
    </source>
</reference>
<evidence type="ECO:0000313" key="1">
    <source>
        <dbReference type="EMBL" id="CDQ39562.1"/>
    </source>
</evidence>
<keyword evidence="2" id="KW-1185">Reference proteome</keyword>
<dbReference type="Gene3D" id="6.20.20.10">
    <property type="match status" value="1"/>
</dbReference>
<evidence type="ECO:0000313" key="2">
    <source>
        <dbReference type="Proteomes" id="UP000028875"/>
    </source>
</evidence>
<accession>A0A024QBD4</accession>
<name>A0A024QBD4_9BACI</name>
<proteinExistence type="predicted"/>
<dbReference type="InterPro" id="IPR036410">
    <property type="entry name" value="HSP_DnaJ_Cys-rich_dom_sf"/>
</dbReference>
<organism evidence="1 2">
    <name type="scientific">Virgibacillus massiliensis</name>
    <dbReference type="NCBI Taxonomy" id="1462526"/>
    <lineage>
        <taxon>Bacteria</taxon>
        <taxon>Bacillati</taxon>
        <taxon>Bacillota</taxon>
        <taxon>Bacilli</taxon>
        <taxon>Bacillales</taxon>
        <taxon>Bacillaceae</taxon>
        <taxon>Virgibacillus</taxon>
    </lineage>
</organism>
<dbReference type="AlphaFoldDB" id="A0A024QBD4"/>